<reference evidence="1" key="1">
    <citation type="submission" date="2018-02" db="EMBL/GenBank/DDBJ databases">
        <title>Rhizophora mucronata_Transcriptome.</title>
        <authorList>
            <person name="Meera S.P."/>
            <person name="Sreeshan A."/>
            <person name="Augustine A."/>
        </authorList>
    </citation>
    <scope>NUCLEOTIDE SEQUENCE</scope>
    <source>
        <tissue evidence="1">Leaf</tissue>
    </source>
</reference>
<evidence type="ECO:0000313" key="1">
    <source>
        <dbReference type="EMBL" id="MBX23995.1"/>
    </source>
</evidence>
<name>A0A2P2M199_RHIMU</name>
<dbReference type="AlphaFoldDB" id="A0A2P2M199"/>
<protein>
    <submittedName>
        <fullName evidence="1">Uncharacterized protein</fullName>
    </submittedName>
</protein>
<dbReference type="EMBL" id="GGEC01043511">
    <property type="protein sequence ID" value="MBX23995.1"/>
    <property type="molecule type" value="Transcribed_RNA"/>
</dbReference>
<accession>A0A2P2M199</accession>
<organism evidence="1">
    <name type="scientific">Rhizophora mucronata</name>
    <name type="common">Asiatic mangrove</name>
    <dbReference type="NCBI Taxonomy" id="61149"/>
    <lineage>
        <taxon>Eukaryota</taxon>
        <taxon>Viridiplantae</taxon>
        <taxon>Streptophyta</taxon>
        <taxon>Embryophyta</taxon>
        <taxon>Tracheophyta</taxon>
        <taxon>Spermatophyta</taxon>
        <taxon>Magnoliopsida</taxon>
        <taxon>eudicotyledons</taxon>
        <taxon>Gunneridae</taxon>
        <taxon>Pentapetalae</taxon>
        <taxon>rosids</taxon>
        <taxon>fabids</taxon>
        <taxon>Malpighiales</taxon>
        <taxon>Rhizophoraceae</taxon>
        <taxon>Rhizophora</taxon>
    </lineage>
</organism>
<sequence>MNLLDFSQLLVFLVEFVIGISRYNKILCVHVRIVQLSLNFSAGELLNSLYTSFWCTF</sequence>
<proteinExistence type="predicted"/>